<keyword evidence="7" id="KW-0833">Ubl conjugation pathway</keyword>
<dbReference type="EC" id="2.3.2.31" evidence="2"/>
<keyword evidence="4" id="KW-0479">Metal-binding</keyword>
<evidence type="ECO:0000256" key="2">
    <source>
        <dbReference type="ARBA" id="ARBA00012251"/>
    </source>
</evidence>
<dbReference type="Proteomes" id="UP000076871">
    <property type="component" value="Unassembled WGS sequence"/>
</dbReference>
<keyword evidence="5" id="KW-0677">Repeat</keyword>
<dbReference type="CDD" id="cd22584">
    <property type="entry name" value="Rcat_RBR_unk"/>
    <property type="match status" value="1"/>
</dbReference>
<dbReference type="GO" id="GO:0061630">
    <property type="term" value="F:ubiquitin protein ligase activity"/>
    <property type="evidence" value="ECO:0007669"/>
    <property type="project" value="UniProtKB-EC"/>
</dbReference>
<evidence type="ECO:0000256" key="1">
    <source>
        <dbReference type="ARBA" id="ARBA00001798"/>
    </source>
</evidence>
<dbReference type="Pfam" id="PF01485">
    <property type="entry name" value="IBR"/>
    <property type="match status" value="2"/>
</dbReference>
<dbReference type="InterPro" id="IPR044066">
    <property type="entry name" value="TRIAD_supradom"/>
</dbReference>
<evidence type="ECO:0000256" key="5">
    <source>
        <dbReference type="ARBA" id="ARBA00022737"/>
    </source>
</evidence>
<evidence type="ECO:0000256" key="7">
    <source>
        <dbReference type="ARBA" id="ARBA00022786"/>
    </source>
</evidence>
<dbReference type="RefSeq" id="XP_040764119.1">
    <property type="nucleotide sequence ID" value="XM_040901518.1"/>
</dbReference>
<name>A0A165E7A8_9APHY</name>
<gene>
    <name evidence="10" type="ORF">LAESUDRAFT_193182</name>
</gene>
<dbReference type="InterPro" id="IPR031127">
    <property type="entry name" value="E3_UB_ligase_RBR"/>
</dbReference>
<dbReference type="InParanoid" id="A0A165E7A8"/>
<organism evidence="10 11">
    <name type="scientific">Laetiporus sulphureus 93-53</name>
    <dbReference type="NCBI Taxonomy" id="1314785"/>
    <lineage>
        <taxon>Eukaryota</taxon>
        <taxon>Fungi</taxon>
        <taxon>Dikarya</taxon>
        <taxon>Basidiomycota</taxon>
        <taxon>Agaricomycotina</taxon>
        <taxon>Agaricomycetes</taxon>
        <taxon>Polyporales</taxon>
        <taxon>Laetiporus</taxon>
    </lineage>
</organism>
<protein>
    <recommendedName>
        <fullName evidence="2">RBR-type E3 ubiquitin transferase</fullName>
        <ecNumber evidence="2">2.3.2.31</ecNumber>
    </recommendedName>
</protein>
<feature type="domain" description="RING-type" evidence="9">
    <location>
        <begin position="1"/>
        <end position="156"/>
    </location>
</feature>
<evidence type="ECO:0000256" key="8">
    <source>
        <dbReference type="ARBA" id="ARBA00022833"/>
    </source>
</evidence>
<dbReference type="EMBL" id="KV427625">
    <property type="protein sequence ID" value="KZT06379.1"/>
    <property type="molecule type" value="Genomic_DNA"/>
</dbReference>
<dbReference type="SMART" id="SM00647">
    <property type="entry name" value="IBR"/>
    <property type="match status" value="2"/>
</dbReference>
<evidence type="ECO:0000256" key="6">
    <source>
        <dbReference type="ARBA" id="ARBA00022771"/>
    </source>
</evidence>
<evidence type="ECO:0000313" key="11">
    <source>
        <dbReference type="Proteomes" id="UP000076871"/>
    </source>
</evidence>
<keyword evidence="11" id="KW-1185">Reference proteome</keyword>
<evidence type="ECO:0000259" key="9">
    <source>
        <dbReference type="PROSITE" id="PS51873"/>
    </source>
</evidence>
<dbReference type="STRING" id="1314785.A0A165E7A8"/>
<dbReference type="AlphaFoldDB" id="A0A165E7A8"/>
<sequence length="162" mass="18449">MFRMATVDESAFPPSCCQAAIPLDSVRQLLDDSLVERFQRKSLEFTTTDRVYCYRLTCSTFLGGATSRPSSLRCPQCRAETCSACKEEAHETRPCSSHLNEAVLALAKERQWQRCPGCRHLVELVLGCYHMQCICKKQFCYLCAATWKECSCPQFAEERLLL</sequence>
<dbReference type="GO" id="GO:0008270">
    <property type="term" value="F:zinc ion binding"/>
    <property type="evidence" value="ECO:0007669"/>
    <property type="project" value="UniProtKB-KW"/>
</dbReference>
<dbReference type="PANTHER" id="PTHR11685">
    <property type="entry name" value="RBR FAMILY RING FINGER AND IBR DOMAIN-CONTAINING"/>
    <property type="match status" value="1"/>
</dbReference>
<comment type="catalytic activity">
    <reaction evidence="1">
        <text>[E2 ubiquitin-conjugating enzyme]-S-ubiquitinyl-L-cysteine + [acceptor protein]-L-lysine = [E2 ubiquitin-conjugating enzyme]-L-cysteine + [acceptor protein]-N(6)-ubiquitinyl-L-lysine.</text>
        <dbReference type="EC" id="2.3.2.31"/>
    </reaction>
</comment>
<keyword evidence="3" id="KW-0808">Transferase</keyword>
<dbReference type="InterPro" id="IPR002867">
    <property type="entry name" value="IBR_dom"/>
</dbReference>
<dbReference type="OrthoDB" id="9977870at2759"/>
<dbReference type="GO" id="GO:0016567">
    <property type="term" value="P:protein ubiquitination"/>
    <property type="evidence" value="ECO:0007669"/>
    <property type="project" value="InterPro"/>
</dbReference>
<evidence type="ECO:0000313" key="10">
    <source>
        <dbReference type="EMBL" id="KZT06379.1"/>
    </source>
</evidence>
<dbReference type="Gene3D" id="1.20.120.1750">
    <property type="match status" value="1"/>
</dbReference>
<reference evidence="10 11" key="1">
    <citation type="journal article" date="2016" name="Mol. Biol. Evol.">
        <title>Comparative Genomics of Early-Diverging Mushroom-Forming Fungi Provides Insights into the Origins of Lignocellulose Decay Capabilities.</title>
        <authorList>
            <person name="Nagy L.G."/>
            <person name="Riley R."/>
            <person name="Tritt A."/>
            <person name="Adam C."/>
            <person name="Daum C."/>
            <person name="Floudas D."/>
            <person name="Sun H."/>
            <person name="Yadav J.S."/>
            <person name="Pangilinan J."/>
            <person name="Larsson K.H."/>
            <person name="Matsuura K."/>
            <person name="Barry K."/>
            <person name="Labutti K."/>
            <person name="Kuo R."/>
            <person name="Ohm R.A."/>
            <person name="Bhattacharya S.S."/>
            <person name="Shirouzu T."/>
            <person name="Yoshinaga Y."/>
            <person name="Martin F.M."/>
            <person name="Grigoriev I.V."/>
            <person name="Hibbett D.S."/>
        </authorList>
    </citation>
    <scope>NUCLEOTIDE SEQUENCE [LARGE SCALE GENOMIC DNA]</scope>
    <source>
        <strain evidence="10 11">93-53</strain>
    </source>
</reference>
<dbReference type="SUPFAM" id="SSF57850">
    <property type="entry name" value="RING/U-box"/>
    <property type="match status" value="1"/>
</dbReference>
<accession>A0A165E7A8</accession>
<keyword evidence="6" id="KW-0863">Zinc-finger</keyword>
<proteinExistence type="predicted"/>
<dbReference type="GeneID" id="63818550"/>
<keyword evidence="8" id="KW-0862">Zinc</keyword>
<evidence type="ECO:0000256" key="3">
    <source>
        <dbReference type="ARBA" id="ARBA00022679"/>
    </source>
</evidence>
<evidence type="ECO:0000256" key="4">
    <source>
        <dbReference type="ARBA" id="ARBA00022723"/>
    </source>
</evidence>
<dbReference type="PROSITE" id="PS51873">
    <property type="entry name" value="TRIAD"/>
    <property type="match status" value="1"/>
</dbReference>